<dbReference type="AlphaFoldDB" id="A0A6B9ZFJ0"/>
<organism evidence="2 3">
    <name type="scientific">Chitinophaga agri</name>
    <dbReference type="NCBI Taxonomy" id="2703787"/>
    <lineage>
        <taxon>Bacteria</taxon>
        <taxon>Pseudomonadati</taxon>
        <taxon>Bacteroidota</taxon>
        <taxon>Chitinophagia</taxon>
        <taxon>Chitinophagales</taxon>
        <taxon>Chitinophagaceae</taxon>
        <taxon>Chitinophaga</taxon>
    </lineage>
</organism>
<evidence type="ECO:0000313" key="3">
    <source>
        <dbReference type="Proteomes" id="UP000476411"/>
    </source>
</evidence>
<name>A0A6B9ZFJ0_9BACT</name>
<evidence type="ECO:0000313" key="2">
    <source>
        <dbReference type="EMBL" id="QHS61212.1"/>
    </source>
</evidence>
<reference evidence="2 3" key="1">
    <citation type="submission" date="2020-01" db="EMBL/GenBank/DDBJ databases">
        <title>Complete genome sequence of Chitinophaga sp. H33E-04 isolated from quinoa roots.</title>
        <authorList>
            <person name="Weon H.-Y."/>
            <person name="Lee S.A."/>
        </authorList>
    </citation>
    <scope>NUCLEOTIDE SEQUENCE [LARGE SCALE GENOMIC DNA]</scope>
    <source>
        <strain evidence="2 3">H33E-04</strain>
    </source>
</reference>
<dbReference type="PANTHER" id="PTHR46504:SF2">
    <property type="entry name" value="TRNASE Z TRZ1"/>
    <property type="match status" value="1"/>
</dbReference>
<sequence>MELTITGYSTALFSTWYFVEELGLLLDAGDGLMSALLQKSRKINHVFISHADRDHLTGLLQFNQLNAREGYPVIHYPKDCRSFPYMQEFFSRFDPYAVGTQWRPVTAGDELRVKDDIVVVPVRNGHVPAPPEVMRSLSFKVYQTKRKLRPELAHLSGEEIRKIGMEKGKEATTMEVRTNILSYSGDTPVDDLHRWEDTKILIHEATFLEREEEIKVHAHKNKHSRLDEVIEMVSGSNIEKLILGHFSSRYNAEQIDAAISQLCERYALNIPVYSILPGETVVDVLGGESVNGQK</sequence>
<feature type="domain" description="Metallo-beta-lactamase" evidence="1">
    <location>
        <begin position="25"/>
        <end position="147"/>
    </location>
</feature>
<gene>
    <name evidence="2" type="ORF">GWR21_16885</name>
</gene>
<proteinExistence type="predicted"/>
<dbReference type="Pfam" id="PF12706">
    <property type="entry name" value="Lactamase_B_2"/>
    <property type="match status" value="1"/>
</dbReference>
<dbReference type="RefSeq" id="WP_162332889.1">
    <property type="nucleotide sequence ID" value="NZ_CP048113.1"/>
</dbReference>
<protein>
    <submittedName>
        <fullName evidence="2">RNAse Z</fullName>
    </submittedName>
</protein>
<dbReference type="InterPro" id="IPR001279">
    <property type="entry name" value="Metallo-B-lactamas"/>
</dbReference>
<evidence type="ECO:0000259" key="1">
    <source>
        <dbReference type="Pfam" id="PF12706"/>
    </source>
</evidence>
<dbReference type="Proteomes" id="UP000476411">
    <property type="component" value="Chromosome"/>
</dbReference>
<keyword evidence="3" id="KW-1185">Reference proteome</keyword>
<dbReference type="Gene3D" id="3.60.15.10">
    <property type="entry name" value="Ribonuclease Z/Hydroxyacylglutathione hydrolase-like"/>
    <property type="match status" value="1"/>
</dbReference>
<dbReference type="SUPFAM" id="SSF56281">
    <property type="entry name" value="Metallo-hydrolase/oxidoreductase"/>
    <property type="match status" value="1"/>
</dbReference>
<dbReference type="PANTHER" id="PTHR46504">
    <property type="entry name" value="TRNASE Z TRZ1"/>
    <property type="match status" value="1"/>
</dbReference>
<dbReference type="KEGG" id="chih:GWR21_16885"/>
<accession>A0A6B9ZFJ0</accession>
<dbReference type="EMBL" id="CP048113">
    <property type="protein sequence ID" value="QHS61212.1"/>
    <property type="molecule type" value="Genomic_DNA"/>
</dbReference>
<dbReference type="InterPro" id="IPR036866">
    <property type="entry name" value="RibonucZ/Hydroxyglut_hydro"/>
</dbReference>